<dbReference type="EMBL" id="PGCJ01000035">
    <property type="protein sequence ID" value="PLW55242.1"/>
    <property type="molecule type" value="Genomic_DNA"/>
</dbReference>
<evidence type="ECO:0000313" key="8">
    <source>
        <dbReference type="EMBL" id="PLW55242.1"/>
    </source>
</evidence>
<organism evidence="8 9">
    <name type="scientific">Puccinia coronata f. sp. avenae</name>
    <dbReference type="NCBI Taxonomy" id="200324"/>
    <lineage>
        <taxon>Eukaryota</taxon>
        <taxon>Fungi</taxon>
        <taxon>Dikarya</taxon>
        <taxon>Basidiomycota</taxon>
        <taxon>Pucciniomycotina</taxon>
        <taxon>Pucciniomycetes</taxon>
        <taxon>Pucciniales</taxon>
        <taxon>Pucciniaceae</taxon>
        <taxon>Puccinia</taxon>
    </lineage>
</organism>
<gene>
    <name evidence="8" type="ORF">PCANC_03260</name>
</gene>
<accession>A0A2N5VZ88</accession>
<dbReference type="InterPro" id="IPR052035">
    <property type="entry name" value="ZnF_BED_domain_contain"/>
</dbReference>
<feature type="region of interest" description="Disordered" evidence="6">
    <location>
        <begin position="1"/>
        <end position="38"/>
    </location>
</feature>
<dbReference type="GO" id="GO:0046983">
    <property type="term" value="F:protein dimerization activity"/>
    <property type="evidence" value="ECO:0007669"/>
    <property type="project" value="InterPro"/>
</dbReference>
<feature type="compositionally biased region" description="Basic and acidic residues" evidence="6">
    <location>
        <begin position="594"/>
        <end position="606"/>
    </location>
</feature>
<keyword evidence="2" id="KW-0479">Metal-binding</keyword>
<dbReference type="AlphaFoldDB" id="A0A2N5VZ88"/>
<dbReference type="GO" id="GO:0008270">
    <property type="term" value="F:zinc ion binding"/>
    <property type="evidence" value="ECO:0007669"/>
    <property type="project" value="UniProtKB-KW"/>
</dbReference>
<dbReference type="STRING" id="200324.A0A2N5VZ88"/>
<name>A0A2N5VZ88_9BASI</name>
<evidence type="ECO:0000256" key="2">
    <source>
        <dbReference type="ARBA" id="ARBA00022723"/>
    </source>
</evidence>
<evidence type="ECO:0000256" key="1">
    <source>
        <dbReference type="ARBA" id="ARBA00004123"/>
    </source>
</evidence>
<keyword evidence="9" id="KW-1185">Reference proteome</keyword>
<dbReference type="GO" id="GO:0005634">
    <property type="term" value="C:nucleus"/>
    <property type="evidence" value="ECO:0007669"/>
    <property type="project" value="UniProtKB-SubCell"/>
</dbReference>
<dbReference type="SUPFAM" id="SSF53098">
    <property type="entry name" value="Ribonuclease H-like"/>
    <property type="match status" value="1"/>
</dbReference>
<keyword evidence="3" id="KW-0863">Zinc-finger</keyword>
<dbReference type="Proteomes" id="UP000235388">
    <property type="component" value="Unassembled WGS sequence"/>
</dbReference>
<dbReference type="PANTHER" id="PTHR46481:SF10">
    <property type="entry name" value="ZINC FINGER BED DOMAIN-CONTAINING PROTEIN 39"/>
    <property type="match status" value="1"/>
</dbReference>
<evidence type="ECO:0000256" key="6">
    <source>
        <dbReference type="SAM" id="MobiDB-lite"/>
    </source>
</evidence>
<dbReference type="InterPro" id="IPR012337">
    <property type="entry name" value="RNaseH-like_sf"/>
</dbReference>
<evidence type="ECO:0000313" key="9">
    <source>
        <dbReference type="Proteomes" id="UP000235388"/>
    </source>
</evidence>
<comment type="caution">
    <text evidence="8">The sequence shown here is derived from an EMBL/GenBank/DDBJ whole genome shotgun (WGS) entry which is preliminary data.</text>
</comment>
<comment type="subcellular location">
    <subcellularLocation>
        <location evidence="1">Nucleus</location>
    </subcellularLocation>
</comment>
<sequence>MKRKNGQPESESANPNPASVPESDVVVEIESDKEGNPTQGIKRSWVWTHFKPTADGTEASCQVVLKGGKKCPAVLKKNKSGSTKNFHNHLLQIHHLADPKLLKKTQKSTHMDLLQWVKSGSLVPKVQLKKESLKNAIVYFLAESNLSFSTVEQKSFRKLMYLLHEGAMPLMDGVCQSGIATQLARVHIQSQETLKINFLAKQKSFSFTTDAWTAPNVVAFMAVTAHYINEKFEMKELTLAVPHIQGQHTEKMFAELFYEVLEKYDATEKLFTITANNASTNNKMARDLSLQVPNFNTSTDLLGCIAHVINLVAKAGLASLGCVETNNSVEELSTTDMGEVAVISDLQPPANRMGLDFMTSTPDGANINAQSIIEKIHGLSTWVRFSPQRRERFEKVVSFAQPDLFEKKVKCLEIDVSTRWNSTFTMLERAILLRESCNHFCQSQKETESYRMSHVEWNQAKNVMTLLHPLSEATNMLCASKYPTLNEALPVYIGLMNHLHLARDGLLLYDQSSLICPAALMISKIESYLADAIKKPVYICAMILDPTYKTSIWILHAEFIQEHFKLSVDNIVKIFITTAEKFENNMKPKKPAKTSKDKSKDQEPPPKKSCQNNFWSSLRKPVAPVDGIKTKIAKYLKDDPEDEDLDVLGYWVGRQKTYPMLAQMARKFLAIPATSAALERVFSKGRRVVSWQRSSLKPKSIEQLLCLKAWYQAFDGPF</sequence>
<dbReference type="InterPro" id="IPR008906">
    <property type="entry name" value="HATC_C_dom"/>
</dbReference>
<evidence type="ECO:0000256" key="5">
    <source>
        <dbReference type="ARBA" id="ARBA00023242"/>
    </source>
</evidence>
<dbReference type="PANTHER" id="PTHR46481">
    <property type="entry name" value="ZINC FINGER BED DOMAIN-CONTAINING PROTEIN 4"/>
    <property type="match status" value="1"/>
</dbReference>
<feature type="domain" description="HAT C-terminal dimerisation" evidence="7">
    <location>
        <begin position="634"/>
        <end position="711"/>
    </location>
</feature>
<reference evidence="8 9" key="1">
    <citation type="submission" date="2017-11" db="EMBL/GenBank/DDBJ databases">
        <title>De novo assembly and phasing of dikaryotic genomes from two isolates of Puccinia coronata f. sp. avenae, the causal agent of oat crown rust.</title>
        <authorList>
            <person name="Miller M.E."/>
            <person name="Zhang Y."/>
            <person name="Omidvar V."/>
            <person name="Sperschneider J."/>
            <person name="Schwessinger B."/>
            <person name="Raley C."/>
            <person name="Palmer J.M."/>
            <person name="Garnica D."/>
            <person name="Upadhyaya N."/>
            <person name="Rathjen J."/>
            <person name="Taylor J.M."/>
            <person name="Park R.F."/>
            <person name="Dodds P.N."/>
            <person name="Hirsch C.D."/>
            <person name="Kianian S.F."/>
            <person name="Figueroa M."/>
        </authorList>
    </citation>
    <scope>NUCLEOTIDE SEQUENCE [LARGE SCALE GENOMIC DNA]</scope>
    <source>
        <strain evidence="8">12NC29</strain>
    </source>
</reference>
<keyword evidence="5" id="KW-0539">Nucleus</keyword>
<dbReference type="OrthoDB" id="2751120at2759"/>
<evidence type="ECO:0000256" key="4">
    <source>
        <dbReference type="ARBA" id="ARBA00022833"/>
    </source>
</evidence>
<feature type="region of interest" description="Disordered" evidence="6">
    <location>
        <begin position="586"/>
        <end position="613"/>
    </location>
</feature>
<protein>
    <recommendedName>
        <fullName evidence="7">HAT C-terminal dimerisation domain-containing protein</fullName>
    </recommendedName>
</protein>
<proteinExistence type="predicted"/>
<keyword evidence="4" id="KW-0862">Zinc</keyword>
<evidence type="ECO:0000256" key="3">
    <source>
        <dbReference type="ARBA" id="ARBA00022771"/>
    </source>
</evidence>
<feature type="compositionally biased region" description="Polar residues" evidence="6">
    <location>
        <begin position="7"/>
        <end position="17"/>
    </location>
</feature>
<dbReference type="Pfam" id="PF05699">
    <property type="entry name" value="Dimer_Tnp_hAT"/>
    <property type="match status" value="1"/>
</dbReference>
<evidence type="ECO:0000259" key="7">
    <source>
        <dbReference type="Pfam" id="PF05699"/>
    </source>
</evidence>